<dbReference type="OrthoDB" id="9781481at2"/>
<keyword evidence="4" id="KW-1185">Reference proteome</keyword>
<gene>
    <name evidence="3" type="primary">mcrB</name>
    <name evidence="3" type="ORF">Poly51_36190</name>
</gene>
<dbReference type="PANTHER" id="PTHR37291">
    <property type="entry name" value="5-METHYLCYTOSINE-SPECIFIC RESTRICTION ENZYME B"/>
    <property type="match status" value="1"/>
</dbReference>
<evidence type="ECO:0000313" key="4">
    <source>
        <dbReference type="Proteomes" id="UP000318288"/>
    </source>
</evidence>
<dbReference type="InterPro" id="IPR052934">
    <property type="entry name" value="Methyl-DNA_Rec/Restrict_Enz"/>
</dbReference>
<dbReference type="SUPFAM" id="SSF52540">
    <property type="entry name" value="P-loop containing nucleoside triphosphate hydrolases"/>
    <property type="match status" value="1"/>
</dbReference>
<dbReference type="EMBL" id="SJPW01000004">
    <property type="protein sequence ID" value="TWU54897.1"/>
    <property type="molecule type" value="Genomic_DNA"/>
</dbReference>
<reference evidence="3 4" key="1">
    <citation type="submission" date="2019-02" db="EMBL/GenBank/DDBJ databases">
        <title>Deep-cultivation of Planctomycetes and their phenomic and genomic characterization uncovers novel biology.</title>
        <authorList>
            <person name="Wiegand S."/>
            <person name="Jogler M."/>
            <person name="Boedeker C."/>
            <person name="Pinto D."/>
            <person name="Vollmers J."/>
            <person name="Rivas-Marin E."/>
            <person name="Kohn T."/>
            <person name="Peeters S.H."/>
            <person name="Heuer A."/>
            <person name="Rast P."/>
            <person name="Oberbeckmann S."/>
            <person name="Bunk B."/>
            <person name="Jeske O."/>
            <person name="Meyerdierks A."/>
            <person name="Storesund J.E."/>
            <person name="Kallscheuer N."/>
            <person name="Luecker S."/>
            <person name="Lage O.M."/>
            <person name="Pohl T."/>
            <person name="Merkel B.J."/>
            <person name="Hornburger P."/>
            <person name="Mueller R.-W."/>
            <person name="Bruemmer F."/>
            <person name="Labrenz M."/>
            <person name="Spormann A.M."/>
            <person name="Op Den Camp H."/>
            <person name="Overmann J."/>
            <person name="Amann R."/>
            <person name="Jetten M.S.M."/>
            <person name="Mascher T."/>
            <person name="Medema M.H."/>
            <person name="Devos D.P."/>
            <person name="Kaster A.-K."/>
            <person name="Ovreas L."/>
            <person name="Rohde M."/>
            <person name="Galperin M.Y."/>
            <person name="Jogler C."/>
        </authorList>
    </citation>
    <scope>NUCLEOTIDE SEQUENCE [LARGE SCALE GENOMIC DNA]</scope>
    <source>
        <strain evidence="3 4">Poly51</strain>
    </source>
</reference>
<name>A0A5C6F391_9BACT</name>
<dbReference type="Pfam" id="PF07728">
    <property type="entry name" value="AAA_5"/>
    <property type="match status" value="1"/>
</dbReference>
<proteinExistence type="predicted"/>
<dbReference type="AlphaFoldDB" id="A0A5C6F391"/>
<evidence type="ECO:0000256" key="1">
    <source>
        <dbReference type="SAM" id="MobiDB-lite"/>
    </source>
</evidence>
<dbReference type="GO" id="GO:0016887">
    <property type="term" value="F:ATP hydrolysis activity"/>
    <property type="evidence" value="ECO:0007669"/>
    <property type="project" value="InterPro"/>
</dbReference>
<dbReference type="InterPro" id="IPR011704">
    <property type="entry name" value="ATPase_dyneun-rel_AAA"/>
</dbReference>
<dbReference type="InterPro" id="IPR027417">
    <property type="entry name" value="P-loop_NTPase"/>
</dbReference>
<feature type="region of interest" description="Disordered" evidence="1">
    <location>
        <begin position="189"/>
        <end position="208"/>
    </location>
</feature>
<dbReference type="GO" id="GO:0005524">
    <property type="term" value="F:ATP binding"/>
    <property type="evidence" value="ECO:0007669"/>
    <property type="project" value="InterPro"/>
</dbReference>
<dbReference type="SMART" id="SM00382">
    <property type="entry name" value="AAA"/>
    <property type="match status" value="1"/>
</dbReference>
<dbReference type="Gene3D" id="3.40.50.300">
    <property type="entry name" value="P-loop containing nucleotide triphosphate hydrolases"/>
    <property type="match status" value="1"/>
</dbReference>
<feature type="compositionally biased region" description="Acidic residues" evidence="1">
    <location>
        <begin position="194"/>
        <end position="206"/>
    </location>
</feature>
<accession>A0A5C6F391</accession>
<dbReference type="EC" id="3.1.21.-" evidence="3"/>
<organism evidence="3 4">
    <name type="scientific">Rubripirellula tenax</name>
    <dbReference type="NCBI Taxonomy" id="2528015"/>
    <lineage>
        <taxon>Bacteria</taxon>
        <taxon>Pseudomonadati</taxon>
        <taxon>Planctomycetota</taxon>
        <taxon>Planctomycetia</taxon>
        <taxon>Pirellulales</taxon>
        <taxon>Pirellulaceae</taxon>
        <taxon>Rubripirellula</taxon>
    </lineage>
</organism>
<dbReference type="InterPro" id="IPR003593">
    <property type="entry name" value="AAA+_ATPase"/>
</dbReference>
<evidence type="ECO:0000313" key="3">
    <source>
        <dbReference type="EMBL" id="TWU54897.1"/>
    </source>
</evidence>
<dbReference type="CDD" id="cd00009">
    <property type="entry name" value="AAA"/>
    <property type="match status" value="1"/>
</dbReference>
<evidence type="ECO:0000259" key="2">
    <source>
        <dbReference type="SMART" id="SM00382"/>
    </source>
</evidence>
<dbReference type="Proteomes" id="UP000318288">
    <property type="component" value="Unassembled WGS sequence"/>
</dbReference>
<feature type="domain" description="AAA+ ATPase" evidence="2">
    <location>
        <begin position="489"/>
        <end position="654"/>
    </location>
</feature>
<keyword evidence="3" id="KW-0378">Hydrolase</keyword>
<comment type="caution">
    <text evidence="3">The sequence shown here is derived from an EMBL/GenBank/DDBJ whole genome shotgun (WGS) entry which is preliminary data.</text>
</comment>
<dbReference type="RefSeq" id="WP_146459042.1">
    <property type="nucleotide sequence ID" value="NZ_SJPW01000004.1"/>
</dbReference>
<dbReference type="PANTHER" id="PTHR37291:SF1">
    <property type="entry name" value="TYPE IV METHYL-DIRECTED RESTRICTION ENZYME ECOKMCRB SUBUNIT"/>
    <property type="match status" value="1"/>
</dbReference>
<protein>
    <submittedName>
        <fullName evidence="3">5-methylcytosine-specific restriction enzyme B</fullName>
        <ecNumber evidence="3">3.1.21.-</ecNumber>
    </submittedName>
</protein>
<sequence length="779" mass="87628">MNSDELSAKALTQISATGLEFDAPPLGEKLKRNAGKVMKEIPLQRLQAGGEPLNQQRGSRYQWGEGIILNRNSRVGGGFWTNMPPSQLEDLRQVTADHPAIFLFCYYEITDGKLHVWAIPDEVAFRSLATVQENQSGVKTVFIDLRTQRFSYASDAPDLTSYYREINLSDAEIEALAASVKQDAAAKELAVSQSDDEEDSLDDESLDSERYNQQTVDYLLELPEHTTDGEWHVANKERFELVLRDPTNHLLEALREDCISRLDPAVAGTTHNVSKLKKNDFGRGGYNDHYWAAFFDPNAKSKIKSCQLFFRMLGNQRHFNYGFAFGNDCDVYIANLHAAIAGNRPAVQEYLLSAPDGTVVGLDASDDRLPIDVRVFAAQIGEADSESGQPTISPSAPISIIRQFALEELPRLAETLANDIGEFFRWAWPFFDAARTGVWSTGSRGRVVIDEDESEIEVDEDAPRTLQQLSELSALSINRLQEIEDALLTKQQVILTGPPGTSKTYIAQLFARYFAADRETNSQGDHTTLYMHANWAYEDFFEGIKPFTADGVLKFEPKLGCFLEWIESLRSFRPNARHVLVMDEINRCDTAAVLGELLQLLEYRGRAVRLLSGRMFRFPSNVYIIGTMNSADRSIGRMDLALRRRFLWLDLVPDYDILRTWLKRPGNNPARFSCDALRSCNQLLQDRGIAPEQQVGHALFMVQTFGNETQASEDKPLIPQALKRIVRFSVLPYVKELCVMQFGRVDASLVSQIEQVLLECLTENPDQPAITDPLSEPDA</sequence>